<reference evidence="1" key="1">
    <citation type="submission" date="2023-07" db="EMBL/GenBank/DDBJ databases">
        <authorList>
            <consortium name="AG Swart"/>
            <person name="Singh M."/>
            <person name="Singh A."/>
            <person name="Seah K."/>
            <person name="Emmerich C."/>
        </authorList>
    </citation>
    <scope>NUCLEOTIDE SEQUENCE</scope>
    <source>
        <strain evidence="1">DP1</strain>
    </source>
</reference>
<accession>A0AAD2D632</accession>
<keyword evidence="2" id="KW-1185">Reference proteome</keyword>
<organism evidence="1 2">
    <name type="scientific">Euplotes crassus</name>
    <dbReference type="NCBI Taxonomy" id="5936"/>
    <lineage>
        <taxon>Eukaryota</taxon>
        <taxon>Sar</taxon>
        <taxon>Alveolata</taxon>
        <taxon>Ciliophora</taxon>
        <taxon>Intramacronucleata</taxon>
        <taxon>Spirotrichea</taxon>
        <taxon>Hypotrichia</taxon>
        <taxon>Euplotida</taxon>
        <taxon>Euplotidae</taxon>
        <taxon>Moneuplotes</taxon>
    </lineage>
</organism>
<dbReference type="AlphaFoldDB" id="A0AAD2D632"/>
<protein>
    <submittedName>
        <fullName evidence="1">Uncharacterized protein</fullName>
    </submittedName>
</protein>
<evidence type="ECO:0000313" key="1">
    <source>
        <dbReference type="EMBL" id="CAI2382684.1"/>
    </source>
</evidence>
<dbReference type="Proteomes" id="UP001295684">
    <property type="component" value="Unassembled WGS sequence"/>
</dbReference>
<proteinExistence type="predicted"/>
<dbReference type="EMBL" id="CAMPGE010024870">
    <property type="protein sequence ID" value="CAI2382684.1"/>
    <property type="molecule type" value="Genomic_DNA"/>
</dbReference>
<sequence>MLNIESLFHKKRGSPSLFLDKKDSFSEKDATKEECGNGQMEGLDIRARFKLMLYSPSTTVLETERDLRYVSDIYDP</sequence>
<name>A0AAD2D632_EUPCR</name>
<comment type="caution">
    <text evidence="1">The sequence shown here is derived from an EMBL/GenBank/DDBJ whole genome shotgun (WGS) entry which is preliminary data.</text>
</comment>
<gene>
    <name evidence="1" type="ORF">ECRASSUSDP1_LOCUS24164</name>
</gene>
<evidence type="ECO:0000313" key="2">
    <source>
        <dbReference type="Proteomes" id="UP001295684"/>
    </source>
</evidence>